<gene>
    <name evidence="9" type="ORF">SAMN02744040_00972</name>
</gene>
<sequence>MTLSEKKGILRIALYAGEIMLKNGAEIYRVEDTISRICKSKNIKHVNSFVTPTGIFVSDDRMDGISFIKRVKFRSIDLNKVSQVNDFSREFVTSEISLKDALIKLKKIDKANKYKLLTRVFCTGITAGFFSLMFGGKLFDFIAAFIISIISITAGDKIGEIGETQFLATITSSSIIGFLAILFTKIGFGKSLDMIIVGSIMPLVPGVSLTNGLRDFISGDLIAGIAKIFEAIFIAICIAVGIGIIFKLWINVFGGVL</sequence>
<keyword evidence="3 7" id="KW-0812">Transmembrane</keyword>
<keyword evidence="4 7" id="KW-1133">Transmembrane helix</keyword>
<evidence type="ECO:0000259" key="8">
    <source>
        <dbReference type="Pfam" id="PF06738"/>
    </source>
</evidence>
<dbReference type="Pfam" id="PF06738">
    <property type="entry name" value="ThrE"/>
    <property type="match status" value="1"/>
</dbReference>
<feature type="domain" description="Threonine/serine exporter-like N-terminal" evidence="8">
    <location>
        <begin position="11"/>
        <end position="248"/>
    </location>
</feature>
<dbReference type="PANTHER" id="PTHR34390:SF2">
    <property type="entry name" value="SUCCINATE TRANSPORTER SUBUNIT YJJP-RELATED"/>
    <property type="match status" value="1"/>
</dbReference>
<dbReference type="InterPro" id="IPR050539">
    <property type="entry name" value="ThrE_Dicarb/AminoAcid_Exp"/>
</dbReference>
<proteinExistence type="inferred from homology"/>
<protein>
    <submittedName>
        <fullName evidence="9">Uncharacterized membrane protein YjjP, DUF1212 family</fullName>
    </submittedName>
</protein>
<keyword evidence="2" id="KW-1003">Cell membrane</keyword>
<feature type="transmembrane region" description="Helical" evidence="7">
    <location>
        <begin position="166"/>
        <end position="188"/>
    </location>
</feature>
<dbReference type="PANTHER" id="PTHR34390">
    <property type="entry name" value="UPF0442 PROTEIN YJJB-RELATED"/>
    <property type="match status" value="1"/>
</dbReference>
<accession>A0A1M5QJ37</accession>
<evidence type="ECO:0000256" key="4">
    <source>
        <dbReference type="ARBA" id="ARBA00022989"/>
    </source>
</evidence>
<organism evidence="9 10">
    <name type="scientific">Tepidibacter thalassicus DSM 15285</name>
    <dbReference type="NCBI Taxonomy" id="1123350"/>
    <lineage>
        <taxon>Bacteria</taxon>
        <taxon>Bacillati</taxon>
        <taxon>Bacillota</taxon>
        <taxon>Clostridia</taxon>
        <taxon>Peptostreptococcales</taxon>
        <taxon>Peptostreptococcaceae</taxon>
        <taxon>Tepidibacter</taxon>
    </lineage>
</organism>
<comment type="subcellular location">
    <subcellularLocation>
        <location evidence="1">Cell membrane</location>
        <topology evidence="1">Multi-pass membrane protein</topology>
    </subcellularLocation>
</comment>
<feature type="transmembrane region" description="Helical" evidence="7">
    <location>
        <begin position="194"/>
        <end position="213"/>
    </location>
</feature>
<dbReference type="AlphaFoldDB" id="A0A1M5QJ37"/>
<dbReference type="GO" id="GO:0022857">
    <property type="term" value="F:transmembrane transporter activity"/>
    <property type="evidence" value="ECO:0007669"/>
    <property type="project" value="InterPro"/>
</dbReference>
<evidence type="ECO:0000313" key="9">
    <source>
        <dbReference type="EMBL" id="SHH13901.1"/>
    </source>
</evidence>
<reference evidence="10" key="1">
    <citation type="submission" date="2016-11" db="EMBL/GenBank/DDBJ databases">
        <authorList>
            <person name="Varghese N."/>
            <person name="Submissions S."/>
        </authorList>
    </citation>
    <scope>NUCLEOTIDE SEQUENCE [LARGE SCALE GENOMIC DNA]</scope>
    <source>
        <strain evidence="10">DSM 15285</strain>
    </source>
</reference>
<dbReference type="InterPro" id="IPR010619">
    <property type="entry name" value="ThrE-like_N"/>
</dbReference>
<dbReference type="RefSeq" id="WP_072724204.1">
    <property type="nucleotide sequence ID" value="NZ_FQXH01000008.1"/>
</dbReference>
<dbReference type="Proteomes" id="UP000242520">
    <property type="component" value="Unassembled WGS sequence"/>
</dbReference>
<evidence type="ECO:0000256" key="7">
    <source>
        <dbReference type="SAM" id="Phobius"/>
    </source>
</evidence>
<evidence type="ECO:0000256" key="6">
    <source>
        <dbReference type="ARBA" id="ARBA00034125"/>
    </source>
</evidence>
<evidence type="ECO:0000313" key="10">
    <source>
        <dbReference type="Proteomes" id="UP000242520"/>
    </source>
</evidence>
<evidence type="ECO:0000256" key="1">
    <source>
        <dbReference type="ARBA" id="ARBA00004651"/>
    </source>
</evidence>
<dbReference type="GO" id="GO:0005886">
    <property type="term" value="C:plasma membrane"/>
    <property type="evidence" value="ECO:0007669"/>
    <property type="project" value="UniProtKB-SubCell"/>
</dbReference>
<dbReference type="EMBL" id="FQXH01000008">
    <property type="protein sequence ID" value="SHH13901.1"/>
    <property type="molecule type" value="Genomic_DNA"/>
</dbReference>
<evidence type="ECO:0000256" key="5">
    <source>
        <dbReference type="ARBA" id="ARBA00023136"/>
    </source>
</evidence>
<dbReference type="STRING" id="1123350.SAMN02744040_00972"/>
<comment type="similarity">
    <text evidence="6">Belongs to the ThrE exporter (TC 2.A.79) family.</text>
</comment>
<evidence type="ECO:0000256" key="3">
    <source>
        <dbReference type="ARBA" id="ARBA00022692"/>
    </source>
</evidence>
<dbReference type="GO" id="GO:0015744">
    <property type="term" value="P:succinate transport"/>
    <property type="evidence" value="ECO:0007669"/>
    <property type="project" value="TreeGrafter"/>
</dbReference>
<keyword evidence="10" id="KW-1185">Reference proteome</keyword>
<feature type="transmembrane region" description="Helical" evidence="7">
    <location>
        <begin position="225"/>
        <end position="250"/>
    </location>
</feature>
<evidence type="ECO:0000256" key="2">
    <source>
        <dbReference type="ARBA" id="ARBA00022475"/>
    </source>
</evidence>
<name>A0A1M5QJ37_9FIRM</name>
<keyword evidence="5 7" id="KW-0472">Membrane</keyword>
<dbReference type="OrthoDB" id="9813917at2"/>